<gene>
    <name evidence="9" type="ORF">GD597_15645</name>
</gene>
<evidence type="ECO:0000256" key="3">
    <source>
        <dbReference type="ARBA" id="ARBA00022692"/>
    </source>
</evidence>
<feature type="transmembrane region" description="Helical" evidence="7">
    <location>
        <begin position="166"/>
        <end position="187"/>
    </location>
</feature>
<feature type="domain" description="Heme-copper oxidase subunit III family profile" evidence="8">
    <location>
        <begin position="1"/>
        <end position="188"/>
    </location>
</feature>
<comment type="caution">
    <text evidence="9">The sequence shown here is derived from an EMBL/GenBank/DDBJ whole genome shotgun (WGS) entry which is preliminary data.</text>
</comment>
<dbReference type="RefSeq" id="WP_171608847.1">
    <property type="nucleotide sequence ID" value="NZ_WHPF01000011.1"/>
</dbReference>
<feature type="transmembrane region" description="Helical" evidence="7">
    <location>
        <begin position="18"/>
        <end position="40"/>
    </location>
</feature>
<organism evidence="9 10">
    <name type="scientific">Limnovirga soli</name>
    <dbReference type="NCBI Taxonomy" id="2656915"/>
    <lineage>
        <taxon>Bacteria</taxon>
        <taxon>Pseudomonadati</taxon>
        <taxon>Bacteroidota</taxon>
        <taxon>Chitinophagia</taxon>
        <taxon>Chitinophagales</taxon>
        <taxon>Chitinophagaceae</taxon>
        <taxon>Limnovirga</taxon>
    </lineage>
</organism>
<keyword evidence="10" id="KW-1185">Reference proteome</keyword>
<protein>
    <submittedName>
        <fullName evidence="9">Nitric oxide reductase</fullName>
    </submittedName>
</protein>
<dbReference type="Gene3D" id="1.20.120.80">
    <property type="entry name" value="Cytochrome c oxidase, subunit III, four-helix bundle"/>
    <property type="match status" value="1"/>
</dbReference>
<evidence type="ECO:0000259" key="8">
    <source>
        <dbReference type="PROSITE" id="PS50253"/>
    </source>
</evidence>
<evidence type="ECO:0000256" key="2">
    <source>
        <dbReference type="ARBA" id="ARBA00010581"/>
    </source>
</evidence>
<keyword evidence="3 6" id="KW-0812">Transmembrane</keyword>
<dbReference type="Proteomes" id="UP000598971">
    <property type="component" value="Unassembled WGS sequence"/>
</dbReference>
<accession>A0A8J8FFU6</accession>
<dbReference type="PROSITE" id="PS50253">
    <property type="entry name" value="COX3"/>
    <property type="match status" value="1"/>
</dbReference>
<comment type="subcellular location">
    <subcellularLocation>
        <location evidence="6">Cell membrane</location>
        <topology evidence="6">Multi-pass membrane protein</topology>
    </subcellularLocation>
    <subcellularLocation>
        <location evidence="1">Membrane</location>
        <topology evidence="1">Multi-pass membrane protein</topology>
    </subcellularLocation>
</comment>
<dbReference type="PANTHER" id="PTHR11403">
    <property type="entry name" value="CYTOCHROME C OXIDASE SUBUNIT III"/>
    <property type="match status" value="1"/>
</dbReference>
<evidence type="ECO:0000256" key="5">
    <source>
        <dbReference type="ARBA" id="ARBA00023136"/>
    </source>
</evidence>
<comment type="similarity">
    <text evidence="2 6">Belongs to the cytochrome c oxidase subunit 3 family.</text>
</comment>
<dbReference type="SUPFAM" id="SSF81452">
    <property type="entry name" value="Cytochrome c oxidase subunit III-like"/>
    <property type="match status" value="1"/>
</dbReference>
<proteinExistence type="inferred from homology"/>
<evidence type="ECO:0000256" key="7">
    <source>
        <dbReference type="SAM" id="Phobius"/>
    </source>
</evidence>
<dbReference type="InterPro" id="IPR013833">
    <property type="entry name" value="Cyt_c_oxidase_su3_a-hlx"/>
</dbReference>
<evidence type="ECO:0000313" key="10">
    <source>
        <dbReference type="Proteomes" id="UP000598971"/>
    </source>
</evidence>
<dbReference type="GO" id="GO:0019646">
    <property type="term" value="P:aerobic electron transport chain"/>
    <property type="evidence" value="ECO:0007669"/>
    <property type="project" value="InterPro"/>
</dbReference>
<dbReference type="InterPro" id="IPR000298">
    <property type="entry name" value="Cyt_c_oxidase-like_su3"/>
</dbReference>
<feature type="transmembrane region" description="Helical" evidence="7">
    <location>
        <begin position="128"/>
        <end position="154"/>
    </location>
</feature>
<evidence type="ECO:0000256" key="1">
    <source>
        <dbReference type="ARBA" id="ARBA00004141"/>
    </source>
</evidence>
<evidence type="ECO:0000256" key="4">
    <source>
        <dbReference type="ARBA" id="ARBA00022989"/>
    </source>
</evidence>
<dbReference type="GO" id="GO:0004129">
    <property type="term" value="F:cytochrome-c oxidase activity"/>
    <property type="evidence" value="ECO:0007669"/>
    <property type="project" value="InterPro"/>
</dbReference>
<dbReference type="GO" id="GO:0005886">
    <property type="term" value="C:plasma membrane"/>
    <property type="evidence" value="ECO:0007669"/>
    <property type="project" value="UniProtKB-SubCell"/>
</dbReference>
<dbReference type="AlphaFoldDB" id="A0A8J8FFU6"/>
<feature type="transmembrane region" description="Helical" evidence="7">
    <location>
        <begin position="61"/>
        <end position="82"/>
    </location>
</feature>
<evidence type="ECO:0000313" key="9">
    <source>
        <dbReference type="EMBL" id="NNV56905.1"/>
    </source>
</evidence>
<dbReference type="InterPro" id="IPR035973">
    <property type="entry name" value="Cyt_c_oxidase_su3-like_sf"/>
</dbReference>
<dbReference type="Pfam" id="PF00510">
    <property type="entry name" value="COX3"/>
    <property type="match status" value="1"/>
</dbReference>
<dbReference type="PANTHER" id="PTHR11403:SF6">
    <property type="entry name" value="NITRIC OXIDE REDUCTASE SUBUNIT E"/>
    <property type="match status" value="1"/>
</dbReference>
<dbReference type="EMBL" id="WHPF01000011">
    <property type="protein sequence ID" value="NNV56905.1"/>
    <property type="molecule type" value="Genomic_DNA"/>
</dbReference>
<feature type="transmembrane region" description="Helical" evidence="7">
    <location>
        <begin position="88"/>
        <end position="107"/>
    </location>
</feature>
<dbReference type="InterPro" id="IPR024791">
    <property type="entry name" value="Cyt_c/ubiquinol_Oxase_su3"/>
</dbReference>
<keyword evidence="5 7" id="KW-0472">Membrane</keyword>
<reference evidence="9" key="1">
    <citation type="submission" date="2019-10" db="EMBL/GenBank/DDBJ databases">
        <title>Draft genome sequence of Panacibacter sp. KCS-6.</title>
        <authorList>
            <person name="Yim K.J."/>
        </authorList>
    </citation>
    <scope>NUCLEOTIDE SEQUENCE</scope>
    <source>
        <strain evidence="9">KCS-6</strain>
    </source>
</reference>
<name>A0A8J8FFU6_9BACT</name>
<sequence length="188" mass="22011">MNNSNIEEKDTFEPPGGYLIWIVIFIELITFGIALIFFVINGKENQIEYHESAMMLNKTFAFLNTIVILTSGYTMAEAIRFLKKAMTIRFKMYTLATILLGLLFIAIKSIEYYTKFQHNISLNSNSFFLYYFMLTGFHLLHVIFGLALLSYFYFSSNKKNEDIEATAAFWHMCDLIWLLIFPLVYLIF</sequence>
<keyword evidence="4 7" id="KW-1133">Transmembrane helix</keyword>
<evidence type="ECO:0000256" key="6">
    <source>
        <dbReference type="RuleBase" id="RU003376"/>
    </source>
</evidence>